<dbReference type="PROSITE" id="PS50123">
    <property type="entry name" value="CHER"/>
    <property type="match status" value="1"/>
</dbReference>
<dbReference type="Pfam" id="PF13432">
    <property type="entry name" value="TPR_16"/>
    <property type="match status" value="1"/>
</dbReference>
<dbReference type="PRINTS" id="PR00996">
    <property type="entry name" value="CHERMTFRASE"/>
</dbReference>
<protein>
    <submittedName>
        <fullName evidence="6">MCP methyltransferase, CheR-type</fullName>
        <ecNumber evidence="6">2.1.1.80</ecNumber>
    </submittedName>
</protein>
<dbReference type="PATRIC" id="fig|768671.3.peg.812"/>
<organism evidence="6 7">
    <name type="scientific">Thiocapsa marina 5811</name>
    <dbReference type="NCBI Taxonomy" id="768671"/>
    <lineage>
        <taxon>Bacteria</taxon>
        <taxon>Pseudomonadati</taxon>
        <taxon>Pseudomonadota</taxon>
        <taxon>Gammaproteobacteria</taxon>
        <taxon>Chromatiales</taxon>
        <taxon>Chromatiaceae</taxon>
        <taxon>Thiocapsa</taxon>
    </lineage>
</organism>
<dbReference type="Gene3D" id="3.40.50.150">
    <property type="entry name" value="Vaccinia Virus protein VP39"/>
    <property type="match status" value="1"/>
</dbReference>
<feature type="domain" description="CheR-type methyltransferase" evidence="5">
    <location>
        <begin position="1"/>
        <end position="246"/>
    </location>
</feature>
<dbReference type="SMART" id="SM00138">
    <property type="entry name" value="MeTrc"/>
    <property type="match status" value="1"/>
</dbReference>
<dbReference type="CDD" id="cd02440">
    <property type="entry name" value="AdoMet_MTases"/>
    <property type="match status" value="1"/>
</dbReference>
<dbReference type="AlphaFoldDB" id="F9U751"/>
<dbReference type="InterPro" id="IPR029063">
    <property type="entry name" value="SAM-dependent_MTases_sf"/>
</dbReference>
<dbReference type="InterPro" id="IPR011990">
    <property type="entry name" value="TPR-like_helical_dom_sf"/>
</dbReference>
<dbReference type="InterPro" id="IPR050903">
    <property type="entry name" value="Bact_Chemotaxis_MeTrfase"/>
</dbReference>
<dbReference type="InterPro" id="IPR019734">
    <property type="entry name" value="TPR_rpt"/>
</dbReference>
<evidence type="ECO:0000256" key="4">
    <source>
        <dbReference type="SAM" id="MobiDB-lite"/>
    </source>
</evidence>
<keyword evidence="2 6" id="KW-0808">Transferase</keyword>
<dbReference type="GO" id="GO:0032259">
    <property type="term" value="P:methylation"/>
    <property type="evidence" value="ECO:0007669"/>
    <property type="project" value="UniProtKB-KW"/>
</dbReference>
<evidence type="ECO:0000313" key="7">
    <source>
        <dbReference type="Proteomes" id="UP000005459"/>
    </source>
</evidence>
<evidence type="ECO:0000313" key="6">
    <source>
        <dbReference type="EMBL" id="EGV20077.1"/>
    </source>
</evidence>
<dbReference type="eggNOG" id="COG0457">
    <property type="taxonomic scope" value="Bacteria"/>
</dbReference>
<dbReference type="Pfam" id="PF01739">
    <property type="entry name" value="CheR"/>
    <property type="match status" value="1"/>
</dbReference>
<gene>
    <name evidence="6" type="ORF">ThimaDRAFT_0753</name>
</gene>
<dbReference type="STRING" id="768671.ThimaDRAFT_0753"/>
<dbReference type="PANTHER" id="PTHR24422">
    <property type="entry name" value="CHEMOTAXIS PROTEIN METHYLTRANSFERASE"/>
    <property type="match status" value="1"/>
</dbReference>
<keyword evidence="1 6" id="KW-0489">Methyltransferase</keyword>
<proteinExistence type="predicted"/>
<dbReference type="InterPro" id="IPR022642">
    <property type="entry name" value="CheR_C"/>
</dbReference>
<keyword evidence="7" id="KW-1185">Reference proteome</keyword>
<name>F9U751_9GAMM</name>
<dbReference type="RefSeq" id="WP_007191630.1">
    <property type="nucleotide sequence ID" value="NZ_AFWV01000002.1"/>
</dbReference>
<dbReference type="SUPFAM" id="SSF48452">
    <property type="entry name" value="TPR-like"/>
    <property type="match status" value="1"/>
</dbReference>
<dbReference type="EMBL" id="AFWV01000002">
    <property type="protein sequence ID" value="EGV20077.1"/>
    <property type="molecule type" value="Genomic_DNA"/>
</dbReference>
<evidence type="ECO:0000256" key="1">
    <source>
        <dbReference type="ARBA" id="ARBA00022603"/>
    </source>
</evidence>
<dbReference type="OrthoDB" id="9816309at2"/>
<evidence type="ECO:0000256" key="3">
    <source>
        <dbReference type="ARBA" id="ARBA00022691"/>
    </source>
</evidence>
<feature type="region of interest" description="Disordered" evidence="4">
    <location>
        <begin position="274"/>
        <end position="333"/>
    </location>
</feature>
<dbReference type="SUPFAM" id="SSF53335">
    <property type="entry name" value="S-adenosyl-L-methionine-dependent methyltransferases"/>
    <property type="match status" value="1"/>
</dbReference>
<keyword evidence="3" id="KW-0949">S-adenosyl-L-methionine</keyword>
<sequence length="503" mass="55241">MPIRSFKSFINDRLGLHFGPDADERLSSILASRMSATAAGSIEAYLQSAAADPVELGRLTGLLTVNETYFYREPAHLKLLVERLVPARMAQAAKGNPIRILSLGCSTGEEPYSIAIALRERYGELSEHLFRITAGDVDDAALERARAAVYGPFAFRALPAELRDRWFSRVDGTHRRVDGTIRRQVDFVSWNLAAPTYPTAIPGQDIIFFRNVSIYFDPATRKAVMTRLRDLLKPGGHLIVGTSETLANDFGLMRLRDLDGVFLFDKTPVEPTPGRASRGFVARSGTAVTTPASARDLRAGSTRPASTDRGDPGAIDPRPDTAGPIVPSGTPADPERYAQAMTSARSERFEEALRHLAPLCDRKEAAPEHLALQAHLLLERGDTAGAEAAARRVLTQDPWSSDALLLLGRCARLRGDTLGAINALRRVVYDTPSCWRAHYQLAETYRQRGETGAAEREYRIVLRQLQNETLAMQRAGALPSLLSVKDLRFLCETRLARLADAAA</sequence>
<reference evidence="6 7" key="1">
    <citation type="submission" date="2011-06" db="EMBL/GenBank/DDBJ databases">
        <title>The draft genome of Thiocapsa marina 5811.</title>
        <authorList>
            <consortium name="US DOE Joint Genome Institute (JGI-PGF)"/>
            <person name="Lucas S."/>
            <person name="Han J."/>
            <person name="Cheng J.-F."/>
            <person name="Goodwin L."/>
            <person name="Pitluck S."/>
            <person name="Peters L."/>
            <person name="Land M.L."/>
            <person name="Hauser L."/>
            <person name="Vogl K."/>
            <person name="Liu Z."/>
            <person name="Imhoff J."/>
            <person name="Thiel V."/>
            <person name="Frigaard N.-U."/>
            <person name="Bryant D."/>
            <person name="Woyke T.J."/>
        </authorList>
    </citation>
    <scope>NUCLEOTIDE SEQUENCE [LARGE SCALE GENOMIC DNA]</scope>
    <source>
        <strain evidence="6 7">5811</strain>
    </source>
</reference>
<dbReference type="SMART" id="SM00028">
    <property type="entry name" value="TPR"/>
    <property type="match status" value="3"/>
</dbReference>
<dbReference type="Proteomes" id="UP000005459">
    <property type="component" value="Unassembled WGS sequence"/>
</dbReference>
<dbReference type="eggNOG" id="COG1352">
    <property type="taxonomic scope" value="Bacteria"/>
</dbReference>
<accession>F9U751</accession>
<dbReference type="EC" id="2.1.1.80" evidence="6"/>
<dbReference type="InterPro" id="IPR000780">
    <property type="entry name" value="CheR_MeTrfase"/>
</dbReference>
<dbReference type="Gene3D" id="1.25.40.10">
    <property type="entry name" value="Tetratricopeptide repeat domain"/>
    <property type="match status" value="1"/>
</dbReference>
<evidence type="ECO:0000256" key="2">
    <source>
        <dbReference type="ARBA" id="ARBA00022679"/>
    </source>
</evidence>
<evidence type="ECO:0000259" key="5">
    <source>
        <dbReference type="PROSITE" id="PS50123"/>
    </source>
</evidence>
<dbReference type="PANTHER" id="PTHR24422:SF19">
    <property type="entry name" value="CHEMOTAXIS PROTEIN METHYLTRANSFERASE"/>
    <property type="match status" value="1"/>
</dbReference>
<dbReference type="GO" id="GO:0008983">
    <property type="term" value="F:protein-glutamate O-methyltransferase activity"/>
    <property type="evidence" value="ECO:0007669"/>
    <property type="project" value="UniProtKB-EC"/>
</dbReference>